<organism evidence="1">
    <name type="scientific">Tanacetum cinerariifolium</name>
    <name type="common">Dalmatian daisy</name>
    <name type="synonym">Chrysanthemum cinerariifolium</name>
    <dbReference type="NCBI Taxonomy" id="118510"/>
    <lineage>
        <taxon>Eukaryota</taxon>
        <taxon>Viridiplantae</taxon>
        <taxon>Streptophyta</taxon>
        <taxon>Embryophyta</taxon>
        <taxon>Tracheophyta</taxon>
        <taxon>Spermatophyta</taxon>
        <taxon>Magnoliopsida</taxon>
        <taxon>eudicotyledons</taxon>
        <taxon>Gunneridae</taxon>
        <taxon>Pentapetalae</taxon>
        <taxon>asterids</taxon>
        <taxon>campanulids</taxon>
        <taxon>Asterales</taxon>
        <taxon>Asteraceae</taxon>
        <taxon>Asteroideae</taxon>
        <taxon>Anthemideae</taxon>
        <taxon>Anthemidinae</taxon>
        <taxon>Tanacetum</taxon>
    </lineage>
</organism>
<evidence type="ECO:0000313" key="1">
    <source>
        <dbReference type="EMBL" id="GFD15310.1"/>
    </source>
</evidence>
<gene>
    <name evidence="1" type="ORF">Tci_887279</name>
</gene>
<feature type="non-terminal residue" evidence="1">
    <location>
        <position position="111"/>
    </location>
</feature>
<accession>A0A699TZG6</accession>
<reference evidence="1" key="1">
    <citation type="journal article" date="2019" name="Sci. Rep.">
        <title>Draft genome of Tanacetum cinerariifolium, the natural source of mosquito coil.</title>
        <authorList>
            <person name="Yamashiro T."/>
            <person name="Shiraishi A."/>
            <person name="Satake H."/>
            <person name="Nakayama K."/>
        </authorList>
    </citation>
    <scope>NUCLEOTIDE SEQUENCE</scope>
</reference>
<feature type="non-terminal residue" evidence="1">
    <location>
        <position position="1"/>
    </location>
</feature>
<sequence length="111" mass="12095">HHTGACAKLCKRCKKRGHEEKECIFRPTDGNPREVECWECGAKGHTKNRYSRQGVSSGGKCAAKSDRGCGPNDCLNSLSCVKAAEKKPADIRVACEFPEVFPDDLSGFPPV</sequence>
<evidence type="ECO:0008006" key="2">
    <source>
        <dbReference type="Google" id="ProtNLM"/>
    </source>
</evidence>
<dbReference type="AlphaFoldDB" id="A0A699TZG6"/>
<dbReference type="EMBL" id="BKCJ011285570">
    <property type="protein sequence ID" value="GFD15310.1"/>
    <property type="molecule type" value="Genomic_DNA"/>
</dbReference>
<name>A0A699TZG6_TANCI</name>
<dbReference type="Gene3D" id="4.10.60.10">
    <property type="entry name" value="Zinc finger, CCHC-type"/>
    <property type="match status" value="1"/>
</dbReference>
<protein>
    <recommendedName>
        <fullName evidence="2">CCHC-type domain-containing protein</fullName>
    </recommendedName>
</protein>
<comment type="caution">
    <text evidence="1">The sequence shown here is derived from an EMBL/GenBank/DDBJ whole genome shotgun (WGS) entry which is preliminary data.</text>
</comment>
<proteinExistence type="predicted"/>